<dbReference type="SUPFAM" id="SSF46785">
    <property type="entry name" value="Winged helix' DNA-binding domain"/>
    <property type="match status" value="1"/>
</dbReference>
<comment type="caution">
    <text evidence="5">The sequence shown here is derived from an EMBL/GenBank/DDBJ whole genome shotgun (WGS) entry which is preliminary data.</text>
</comment>
<dbReference type="SMART" id="SM00347">
    <property type="entry name" value="HTH_MARR"/>
    <property type="match status" value="1"/>
</dbReference>
<dbReference type="Pfam" id="PF01047">
    <property type="entry name" value="MarR"/>
    <property type="match status" value="1"/>
</dbReference>
<dbReference type="PANTHER" id="PTHR35790:SF4">
    <property type="entry name" value="HTH-TYPE TRANSCRIPTIONAL REGULATOR PCHR"/>
    <property type="match status" value="1"/>
</dbReference>
<keyword evidence="1" id="KW-0805">Transcription regulation</keyword>
<dbReference type="RefSeq" id="WP_004042361.1">
    <property type="nucleotide sequence ID" value="NZ_AQFR02000003.1"/>
</dbReference>
<dbReference type="GO" id="GO:0003700">
    <property type="term" value="F:DNA-binding transcription factor activity"/>
    <property type="evidence" value="ECO:0007669"/>
    <property type="project" value="InterPro"/>
</dbReference>
<protein>
    <submittedName>
        <fullName evidence="5">MarR family transcriptional regulator</fullName>
    </submittedName>
</protein>
<sequence length="161" mass="18584">MESTNLLQVYKIIEKIRSENGRHGSREQEWIEERLIDDNLQKAVAKLSIVALHILSALETKSKTGVELATELQVTRGGITRAAKKLLQFELITAKKAPNDKKKIYYALTSNGKVVAKLHDEMHQEIITEIEEKFSDKYSENELKTIIRFLHDLREFEDNFS</sequence>
<dbReference type="GO" id="GO:0003677">
    <property type="term" value="F:DNA binding"/>
    <property type="evidence" value="ECO:0007669"/>
    <property type="project" value="UniProtKB-KW"/>
</dbReference>
<dbReference type="InterPro" id="IPR036388">
    <property type="entry name" value="WH-like_DNA-bd_sf"/>
</dbReference>
<dbReference type="CDD" id="cd00090">
    <property type="entry name" value="HTH_ARSR"/>
    <property type="match status" value="1"/>
</dbReference>
<evidence type="ECO:0000256" key="3">
    <source>
        <dbReference type="ARBA" id="ARBA00023163"/>
    </source>
</evidence>
<evidence type="ECO:0000256" key="2">
    <source>
        <dbReference type="ARBA" id="ARBA00023125"/>
    </source>
</evidence>
<reference evidence="5 6" key="1">
    <citation type="submission" date="2019-04" db="EMBL/GenBank/DDBJ databases">
        <title>Microbes associate with the intestines of laboratory mice.</title>
        <authorList>
            <person name="Navarre W."/>
            <person name="Wong E."/>
            <person name="Huang K."/>
            <person name="Tropini C."/>
            <person name="Ng K."/>
            <person name="Yu B."/>
        </authorList>
    </citation>
    <scope>NUCLEOTIDE SEQUENCE [LARGE SCALE GENOMIC DNA]</scope>
    <source>
        <strain evidence="5 6">NM61_E11</strain>
    </source>
</reference>
<evidence type="ECO:0000256" key="1">
    <source>
        <dbReference type="ARBA" id="ARBA00023015"/>
    </source>
</evidence>
<dbReference type="InterPro" id="IPR000835">
    <property type="entry name" value="HTH_MarR-typ"/>
</dbReference>
<evidence type="ECO:0000259" key="4">
    <source>
        <dbReference type="PROSITE" id="PS50995"/>
    </source>
</evidence>
<keyword evidence="3" id="KW-0804">Transcription</keyword>
<dbReference type="PROSITE" id="PS50995">
    <property type="entry name" value="HTH_MARR_2"/>
    <property type="match status" value="1"/>
</dbReference>
<keyword evidence="2" id="KW-0238">DNA-binding</keyword>
<dbReference type="PANTHER" id="PTHR35790">
    <property type="entry name" value="HTH-TYPE TRANSCRIPTIONAL REGULATOR PCHR"/>
    <property type="match status" value="1"/>
</dbReference>
<gene>
    <name evidence="5" type="ORF">E5351_00120</name>
</gene>
<dbReference type="InterPro" id="IPR052067">
    <property type="entry name" value="Metal_resp_HTH_trans_reg"/>
</dbReference>
<dbReference type="Proteomes" id="UP000309117">
    <property type="component" value="Unassembled WGS sequence"/>
</dbReference>
<evidence type="ECO:0000313" key="6">
    <source>
        <dbReference type="Proteomes" id="UP000309117"/>
    </source>
</evidence>
<organism evidence="5 6">
    <name type="scientific">Lactobacillus intestinalis</name>
    <dbReference type="NCBI Taxonomy" id="151781"/>
    <lineage>
        <taxon>Bacteria</taxon>
        <taxon>Bacillati</taxon>
        <taxon>Bacillota</taxon>
        <taxon>Bacilli</taxon>
        <taxon>Lactobacillales</taxon>
        <taxon>Lactobacillaceae</taxon>
        <taxon>Lactobacillus</taxon>
    </lineage>
</organism>
<proteinExistence type="predicted"/>
<accession>A0A4S2BSR3</accession>
<dbReference type="InterPro" id="IPR036390">
    <property type="entry name" value="WH_DNA-bd_sf"/>
</dbReference>
<dbReference type="AlphaFoldDB" id="A0A4S2BSR3"/>
<name>A0A4S2BSR3_9LACO</name>
<evidence type="ECO:0000313" key="5">
    <source>
        <dbReference type="EMBL" id="TGY17552.1"/>
    </source>
</evidence>
<dbReference type="InterPro" id="IPR011991">
    <property type="entry name" value="ArsR-like_HTH"/>
</dbReference>
<dbReference type="EMBL" id="SRYV01000001">
    <property type="protein sequence ID" value="TGY17552.1"/>
    <property type="molecule type" value="Genomic_DNA"/>
</dbReference>
<dbReference type="Gene3D" id="1.10.10.10">
    <property type="entry name" value="Winged helix-like DNA-binding domain superfamily/Winged helix DNA-binding domain"/>
    <property type="match status" value="1"/>
</dbReference>
<feature type="domain" description="HTH marR-type" evidence="4">
    <location>
        <begin position="2"/>
        <end position="155"/>
    </location>
</feature>